<protein>
    <submittedName>
        <fullName evidence="1">Uncharacterized protein</fullName>
    </submittedName>
</protein>
<accession>A0AAV4QHL8</accession>
<name>A0AAV4QHL8_9ARAC</name>
<keyword evidence="2" id="KW-1185">Reference proteome</keyword>
<sequence>MNEKLKKIPISQTVDNRKSVIITSEYNSSSKNFFFKSHARLWLFRSVRQPQRIPGTSEYGPCVKAFTPFVDVQVLEAFAGEVVDGCSDMVASGPECQWKFQLV</sequence>
<dbReference type="AlphaFoldDB" id="A0AAV4QHL8"/>
<reference evidence="1 2" key="1">
    <citation type="submission" date="2021-06" db="EMBL/GenBank/DDBJ databases">
        <title>Caerostris darwini draft genome.</title>
        <authorList>
            <person name="Kono N."/>
            <person name="Arakawa K."/>
        </authorList>
    </citation>
    <scope>NUCLEOTIDE SEQUENCE [LARGE SCALE GENOMIC DNA]</scope>
</reference>
<dbReference type="Proteomes" id="UP001054837">
    <property type="component" value="Unassembled WGS sequence"/>
</dbReference>
<evidence type="ECO:0000313" key="2">
    <source>
        <dbReference type="Proteomes" id="UP001054837"/>
    </source>
</evidence>
<evidence type="ECO:0000313" key="1">
    <source>
        <dbReference type="EMBL" id="GIY08824.1"/>
    </source>
</evidence>
<proteinExistence type="predicted"/>
<comment type="caution">
    <text evidence="1">The sequence shown here is derived from an EMBL/GenBank/DDBJ whole genome shotgun (WGS) entry which is preliminary data.</text>
</comment>
<dbReference type="EMBL" id="BPLQ01004550">
    <property type="protein sequence ID" value="GIY08824.1"/>
    <property type="molecule type" value="Genomic_DNA"/>
</dbReference>
<gene>
    <name evidence="1" type="ORF">CDAR_199241</name>
</gene>
<organism evidence="1 2">
    <name type="scientific">Caerostris darwini</name>
    <dbReference type="NCBI Taxonomy" id="1538125"/>
    <lineage>
        <taxon>Eukaryota</taxon>
        <taxon>Metazoa</taxon>
        <taxon>Ecdysozoa</taxon>
        <taxon>Arthropoda</taxon>
        <taxon>Chelicerata</taxon>
        <taxon>Arachnida</taxon>
        <taxon>Araneae</taxon>
        <taxon>Araneomorphae</taxon>
        <taxon>Entelegynae</taxon>
        <taxon>Araneoidea</taxon>
        <taxon>Araneidae</taxon>
        <taxon>Caerostris</taxon>
    </lineage>
</organism>